<keyword evidence="3" id="KW-1185">Reference proteome</keyword>
<dbReference type="SUPFAM" id="SSF56645">
    <property type="entry name" value="Acyl-CoA dehydrogenase NM domain-like"/>
    <property type="match status" value="1"/>
</dbReference>
<proteinExistence type="predicted"/>
<gene>
    <name evidence="2" type="ORF">ACFQ1S_31640</name>
</gene>
<dbReference type="InterPro" id="IPR013786">
    <property type="entry name" value="AcylCoA_DH/ox_N"/>
</dbReference>
<dbReference type="Pfam" id="PF02771">
    <property type="entry name" value="Acyl-CoA_dh_N"/>
    <property type="match status" value="1"/>
</dbReference>
<name>A0ABW3MGF1_9PSEU</name>
<feature type="domain" description="Acyl-CoA dehydrogenase/oxidase N-terminal" evidence="1">
    <location>
        <begin position="2"/>
        <end position="67"/>
    </location>
</feature>
<dbReference type="InterPro" id="IPR009100">
    <property type="entry name" value="AcylCoA_DH/oxidase_NM_dom_sf"/>
</dbReference>
<dbReference type="Proteomes" id="UP001597045">
    <property type="component" value="Unassembled WGS sequence"/>
</dbReference>
<dbReference type="InterPro" id="IPR037069">
    <property type="entry name" value="AcylCoA_DH/ox_N_sf"/>
</dbReference>
<dbReference type="EMBL" id="JBHTIS010002385">
    <property type="protein sequence ID" value="MFD1049761.1"/>
    <property type="molecule type" value="Genomic_DNA"/>
</dbReference>
<sequence length="132" mass="14882">MEIEKNRQLPADVVQMLRDAGVFRIGFTREWGGPEMTSMEQTEVIETLSYGEPSVGWCAKLGSDIGLHANFIDQDEARRMFALDMHSACVLMPVGRDEEVVEAAFLVRGEERVLDPGGHRRLRPQLPVRDRG</sequence>
<evidence type="ECO:0000313" key="3">
    <source>
        <dbReference type="Proteomes" id="UP001597045"/>
    </source>
</evidence>
<dbReference type="Gene3D" id="1.10.540.10">
    <property type="entry name" value="Acyl-CoA dehydrogenase/oxidase, N-terminal domain"/>
    <property type="match status" value="1"/>
</dbReference>
<evidence type="ECO:0000259" key="1">
    <source>
        <dbReference type="Pfam" id="PF02771"/>
    </source>
</evidence>
<accession>A0ABW3MGF1</accession>
<comment type="caution">
    <text evidence="2">The sequence shown here is derived from an EMBL/GenBank/DDBJ whole genome shotgun (WGS) entry which is preliminary data.</text>
</comment>
<evidence type="ECO:0000313" key="2">
    <source>
        <dbReference type="EMBL" id="MFD1049761.1"/>
    </source>
</evidence>
<organism evidence="2 3">
    <name type="scientific">Kibdelosporangium lantanae</name>
    <dbReference type="NCBI Taxonomy" id="1497396"/>
    <lineage>
        <taxon>Bacteria</taxon>
        <taxon>Bacillati</taxon>
        <taxon>Actinomycetota</taxon>
        <taxon>Actinomycetes</taxon>
        <taxon>Pseudonocardiales</taxon>
        <taxon>Pseudonocardiaceae</taxon>
        <taxon>Kibdelosporangium</taxon>
    </lineage>
</organism>
<feature type="non-terminal residue" evidence="2">
    <location>
        <position position="132"/>
    </location>
</feature>
<protein>
    <submittedName>
        <fullName evidence="2">Acyl-CoA dehydrogenase family protein</fullName>
    </submittedName>
</protein>
<reference evidence="3" key="1">
    <citation type="journal article" date="2019" name="Int. J. Syst. Evol. Microbiol.">
        <title>The Global Catalogue of Microorganisms (GCM) 10K type strain sequencing project: providing services to taxonomists for standard genome sequencing and annotation.</title>
        <authorList>
            <consortium name="The Broad Institute Genomics Platform"/>
            <consortium name="The Broad Institute Genome Sequencing Center for Infectious Disease"/>
            <person name="Wu L."/>
            <person name="Ma J."/>
        </authorList>
    </citation>
    <scope>NUCLEOTIDE SEQUENCE [LARGE SCALE GENOMIC DNA]</scope>
    <source>
        <strain evidence="3">JCM 31486</strain>
    </source>
</reference>